<dbReference type="Gene3D" id="3.30.450.20">
    <property type="entry name" value="PAS domain"/>
    <property type="match status" value="3"/>
</dbReference>
<evidence type="ECO:0000313" key="5">
    <source>
        <dbReference type="EMBL" id="SDY59814.1"/>
    </source>
</evidence>
<dbReference type="Pfam" id="PF13426">
    <property type="entry name" value="PAS_9"/>
    <property type="match status" value="1"/>
</dbReference>
<dbReference type="PROSITE" id="PS50113">
    <property type="entry name" value="PAC"/>
    <property type="match status" value="2"/>
</dbReference>
<evidence type="ECO:0000259" key="4">
    <source>
        <dbReference type="PROSITE" id="PS51832"/>
    </source>
</evidence>
<dbReference type="CDD" id="cd00130">
    <property type="entry name" value="PAS"/>
    <property type="match status" value="3"/>
</dbReference>
<protein>
    <submittedName>
        <fullName evidence="5">PAS domain S-box-containing protein</fullName>
    </submittedName>
</protein>
<dbReference type="InterPro" id="IPR000700">
    <property type="entry name" value="PAS-assoc_C"/>
</dbReference>
<dbReference type="CDD" id="cd00077">
    <property type="entry name" value="HDc"/>
    <property type="match status" value="1"/>
</dbReference>
<dbReference type="SMART" id="SM00086">
    <property type="entry name" value="PAC"/>
    <property type="match status" value="3"/>
</dbReference>
<keyword evidence="6" id="KW-1185">Reference proteome</keyword>
<feature type="coiled-coil region" evidence="1">
    <location>
        <begin position="211"/>
        <end position="252"/>
    </location>
</feature>
<keyword evidence="1" id="KW-0175">Coiled coil</keyword>
<dbReference type="PANTHER" id="PTHR43155:SF2">
    <property type="entry name" value="CYCLIC DI-GMP PHOSPHODIESTERASE PA4108"/>
    <property type="match status" value="1"/>
</dbReference>
<organism evidence="5 6">
    <name type="scientific">Tindallia californiensis</name>
    <dbReference type="NCBI Taxonomy" id="159292"/>
    <lineage>
        <taxon>Bacteria</taxon>
        <taxon>Bacillati</taxon>
        <taxon>Bacillota</taxon>
        <taxon>Clostridia</taxon>
        <taxon>Peptostreptococcales</taxon>
        <taxon>Tindalliaceae</taxon>
        <taxon>Tindallia</taxon>
    </lineage>
</organism>
<dbReference type="PROSITE" id="PS51832">
    <property type="entry name" value="HD_GYP"/>
    <property type="match status" value="1"/>
</dbReference>
<feature type="domain" description="HD-GYP" evidence="4">
    <location>
        <begin position="631"/>
        <end position="823"/>
    </location>
</feature>
<dbReference type="InterPro" id="IPR001610">
    <property type="entry name" value="PAC"/>
</dbReference>
<dbReference type="AlphaFoldDB" id="A0A1H3L7A8"/>
<dbReference type="STRING" id="159292.SAMN05192546_10379"/>
<proteinExistence type="predicted"/>
<dbReference type="InterPro" id="IPR018771">
    <property type="entry name" value="PocR_dom"/>
</dbReference>
<dbReference type="SUPFAM" id="SSF55785">
    <property type="entry name" value="PYP-like sensor domain (PAS domain)"/>
    <property type="match status" value="3"/>
</dbReference>
<dbReference type="Proteomes" id="UP000199230">
    <property type="component" value="Unassembled WGS sequence"/>
</dbReference>
<sequence length="823" mass="95366">MSFLVSKKIFQFLKKATIYNEEVSVLSVTHSFRLEKYEEFFQIQQIMTDFQNTTGLTALLMDQDGEPMTEASHQKICREFHKKKPGSREHCRNSNRKMMTLAKESTEETLEYQKCANGLINVAVPIVVEDERIATLMMGEFFLKEMEEPNRDFFKKQACRYEYDEDAYLESLQEVPILTLEQLADHVSFLRGLTEYVAEMIQGIMRRLEVRQELSAARQQKEVSLQQLKATEDELMDQYEALKAKDDQLRDSRERWVFAIEGSQDGVWDWKLEENKIIITEQWANMLGYKGSEVKDSDRFFAENIHPGDDERIHKIMKRFQNGEFEFHQHEFRMRHKDGTYRWILSRSKVTERCGKGKPLRITGTHTDVTSWREGINRLIATRKQLRFVLEGSGAGIWKWDLVNKTVYLDHGSRKILEISKEIITTDEWNEKIHPSIRREVLKEDEESVLKEVSYQNEILMQAADGTPFWVRVCGEPIHRDDQGKLVAFSGIITDITEEKNLEKAIEYQKQIFDSFFQQSPDGIVHLTDKMVIKNVNQPFSKLFGYGKEECIGKKIDDLIVLPEQLEEAERIRKLADRLQNLEVETIRYTKSRKGVPVIIRGGSILIDGKVAGYQATYKDISGQKEKEDQLKRALKETVNSFAKLSEKRDMYIYGHQQRVAQLAMAIGKNLGLSENTLEGLWIAAILHDIGKIMIPSEILSKPSKLTPLEFEFIKTHPQNAYEVLIDIDFEWPIAEMILQHHEKLDGSGYPQGLKDTQILMGAKILIVADVVEAISSHRPYRPALGTEEALKEIQAYSGIKYEPRVVEACVHLFCKEGFFFQD</sequence>
<name>A0A1H3L7A8_9FIRM</name>
<dbReference type="InterPro" id="IPR003607">
    <property type="entry name" value="HD/PDEase_dom"/>
</dbReference>
<dbReference type="PROSITE" id="PS50112">
    <property type="entry name" value="PAS"/>
    <property type="match status" value="2"/>
</dbReference>
<evidence type="ECO:0000259" key="3">
    <source>
        <dbReference type="PROSITE" id="PS50113"/>
    </source>
</evidence>
<evidence type="ECO:0000313" key="6">
    <source>
        <dbReference type="Proteomes" id="UP000199230"/>
    </source>
</evidence>
<dbReference type="OrthoDB" id="9804747at2"/>
<dbReference type="Pfam" id="PF08447">
    <property type="entry name" value="PAS_3"/>
    <property type="match status" value="2"/>
</dbReference>
<dbReference type="PANTHER" id="PTHR43155">
    <property type="entry name" value="CYCLIC DI-GMP PHOSPHODIESTERASE PA4108-RELATED"/>
    <property type="match status" value="1"/>
</dbReference>
<dbReference type="EMBL" id="FNPV01000003">
    <property type="protein sequence ID" value="SDY59814.1"/>
    <property type="molecule type" value="Genomic_DNA"/>
</dbReference>
<feature type="domain" description="PAC" evidence="3">
    <location>
        <begin position="328"/>
        <end position="381"/>
    </location>
</feature>
<dbReference type="Pfam" id="PF13487">
    <property type="entry name" value="HD_5"/>
    <property type="match status" value="1"/>
</dbReference>
<dbReference type="InterPro" id="IPR000014">
    <property type="entry name" value="PAS"/>
</dbReference>
<dbReference type="InterPro" id="IPR037522">
    <property type="entry name" value="HD_GYP_dom"/>
</dbReference>
<feature type="domain" description="PAS" evidence="2">
    <location>
        <begin position="252"/>
        <end position="324"/>
    </location>
</feature>
<dbReference type="SMART" id="SM00091">
    <property type="entry name" value="PAS"/>
    <property type="match status" value="3"/>
</dbReference>
<evidence type="ECO:0000256" key="1">
    <source>
        <dbReference type="SAM" id="Coils"/>
    </source>
</evidence>
<dbReference type="Pfam" id="PF10114">
    <property type="entry name" value="PocR"/>
    <property type="match status" value="1"/>
</dbReference>
<dbReference type="InterPro" id="IPR013655">
    <property type="entry name" value="PAS_fold_3"/>
</dbReference>
<feature type="domain" description="PAS" evidence="2">
    <location>
        <begin position="498"/>
        <end position="582"/>
    </location>
</feature>
<dbReference type="Gene3D" id="1.10.3210.10">
    <property type="entry name" value="Hypothetical protein af1432"/>
    <property type="match status" value="1"/>
</dbReference>
<accession>A0A1H3L7A8</accession>
<feature type="domain" description="PAC" evidence="3">
    <location>
        <begin position="455"/>
        <end position="508"/>
    </location>
</feature>
<gene>
    <name evidence="5" type="ORF">SAMN05192546_10379</name>
</gene>
<dbReference type="InterPro" id="IPR035965">
    <property type="entry name" value="PAS-like_dom_sf"/>
</dbReference>
<dbReference type="SUPFAM" id="SSF109604">
    <property type="entry name" value="HD-domain/PDEase-like"/>
    <property type="match status" value="1"/>
</dbReference>
<dbReference type="SMART" id="SM00471">
    <property type="entry name" value="HDc"/>
    <property type="match status" value="1"/>
</dbReference>
<reference evidence="5 6" key="1">
    <citation type="submission" date="2016-10" db="EMBL/GenBank/DDBJ databases">
        <authorList>
            <person name="de Groot N.N."/>
        </authorList>
    </citation>
    <scope>NUCLEOTIDE SEQUENCE [LARGE SCALE GENOMIC DNA]</scope>
    <source>
        <strain evidence="5 6">APO</strain>
    </source>
</reference>
<evidence type="ECO:0000259" key="2">
    <source>
        <dbReference type="PROSITE" id="PS50112"/>
    </source>
</evidence>
<dbReference type="NCBIfam" id="TIGR00229">
    <property type="entry name" value="sensory_box"/>
    <property type="match status" value="3"/>
</dbReference>